<dbReference type="GO" id="GO:0005737">
    <property type="term" value="C:cytoplasm"/>
    <property type="evidence" value="ECO:0007669"/>
    <property type="project" value="UniProtKB-SubCell"/>
</dbReference>
<evidence type="ECO:0000256" key="11">
    <source>
        <dbReference type="ARBA" id="ARBA00047899"/>
    </source>
</evidence>
<keyword evidence="10" id="KW-0067">ATP-binding</keyword>
<keyword evidence="7" id="KW-0808">Transferase</keyword>
<dbReference type="EMBL" id="ADFV01078005">
    <property type="status" value="NOT_ANNOTATED_CDS"/>
    <property type="molecule type" value="Genomic_DNA"/>
</dbReference>
<dbReference type="SUPFAM" id="SSF56112">
    <property type="entry name" value="Protein kinase-like (PK-like)"/>
    <property type="match status" value="1"/>
</dbReference>
<dbReference type="GO" id="GO:0090263">
    <property type="term" value="P:positive regulation of canonical Wnt signaling pathway"/>
    <property type="evidence" value="ECO:0007669"/>
    <property type="project" value="UniProtKB-ARBA"/>
</dbReference>
<feature type="region of interest" description="Disordered" evidence="13">
    <location>
        <begin position="1"/>
        <end position="81"/>
    </location>
</feature>
<reference evidence="15 16" key="1">
    <citation type="submission" date="2012-10" db="EMBL/GenBank/DDBJ databases">
        <authorList>
            <consortium name="Gibbon Genome Sequencing Consortium"/>
        </authorList>
    </citation>
    <scope>NUCLEOTIDE SEQUENCE [LARGE SCALE GENOMIC DNA]</scope>
</reference>
<reference evidence="15" key="2">
    <citation type="submission" date="2025-08" db="UniProtKB">
        <authorList>
            <consortium name="Ensembl"/>
        </authorList>
    </citation>
    <scope>IDENTIFICATION</scope>
</reference>
<evidence type="ECO:0000256" key="13">
    <source>
        <dbReference type="SAM" id="MobiDB-lite"/>
    </source>
</evidence>
<keyword evidence="8" id="KW-0547">Nucleotide-binding</keyword>
<dbReference type="EMBL" id="ADFV01078000">
    <property type="status" value="NOT_ANNOTATED_CDS"/>
    <property type="molecule type" value="Genomic_DNA"/>
</dbReference>
<dbReference type="Proteomes" id="UP000001073">
    <property type="component" value="Chromosome 23"/>
</dbReference>
<feature type="compositionally biased region" description="Polar residues" evidence="13">
    <location>
        <begin position="637"/>
        <end position="689"/>
    </location>
</feature>
<feature type="region of interest" description="Disordered" evidence="13">
    <location>
        <begin position="2569"/>
        <end position="2590"/>
    </location>
</feature>
<feature type="compositionally biased region" description="Polar residues" evidence="13">
    <location>
        <begin position="2383"/>
        <end position="2404"/>
    </location>
</feature>
<feature type="compositionally biased region" description="Low complexity" evidence="13">
    <location>
        <begin position="1195"/>
        <end position="1271"/>
    </location>
</feature>
<evidence type="ECO:0000256" key="9">
    <source>
        <dbReference type="ARBA" id="ARBA00022777"/>
    </source>
</evidence>
<feature type="domain" description="Protein kinase" evidence="14">
    <location>
        <begin position="221"/>
        <end position="479"/>
    </location>
</feature>
<dbReference type="SMART" id="SM00220">
    <property type="entry name" value="S_TKc"/>
    <property type="match status" value="1"/>
</dbReference>
<feature type="region of interest" description="Disordered" evidence="13">
    <location>
        <begin position="573"/>
        <end position="717"/>
    </location>
</feature>
<dbReference type="GO" id="GO:1904062">
    <property type="term" value="P:regulation of monoatomic cation transmembrane transport"/>
    <property type="evidence" value="ECO:0007669"/>
    <property type="project" value="UniProtKB-ARBA"/>
</dbReference>
<dbReference type="GeneTree" id="ENSGT00940000155474"/>
<evidence type="ECO:0000256" key="2">
    <source>
        <dbReference type="ARBA" id="ARBA00004496"/>
    </source>
</evidence>
<dbReference type="InterPro" id="IPR008271">
    <property type="entry name" value="Ser/Thr_kinase_AS"/>
</dbReference>
<proteinExistence type="predicted"/>
<feature type="region of interest" description="Disordered" evidence="13">
    <location>
        <begin position="95"/>
        <end position="203"/>
    </location>
</feature>
<dbReference type="Pfam" id="PF12202">
    <property type="entry name" value="OSR1_C"/>
    <property type="match status" value="1"/>
</dbReference>
<feature type="compositionally biased region" description="Low complexity" evidence="13">
    <location>
        <begin position="1694"/>
        <end position="1704"/>
    </location>
</feature>
<feature type="compositionally biased region" description="Low complexity" evidence="13">
    <location>
        <begin position="95"/>
        <end position="108"/>
    </location>
</feature>
<dbReference type="PANTHER" id="PTHR13902">
    <property type="entry name" value="SERINE/THREONINE-PROTEIN KINASE WNK WITH NO LYSINE -RELATED"/>
    <property type="match status" value="1"/>
</dbReference>
<feature type="region of interest" description="Disordered" evidence="13">
    <location>
        <begin position="1694"/>
        <end position="1718"/>
    </location>
</feature>
<dbReference type="EMBL" id="ADFV01078001">
    <property type="status" value="NOT_ANNOTATED_CDS"/>
    <property type="molecule type" value="Genomic_DNA"/>
</dbReference>
<dbReference type="Pfam" id="PF24889">
    <property type="entry name" value="CCTL2_WNK"/>
    <property type="match status" value="1"/>
</dbReference>
<dbReference type="Pfam" id="PF00069">
    <property type="entry name" value="Pkinase"/>
    <property type="match status" value="1"/>
</dbReference>
<evidence type="ECO:0000256" key="5">
    <source>
        <dbReference type="ARBA" id="ARBA00022527"/>
    </source>
</evidence>
<evidence type="ECO:0000313" key="15">
    <source>
        <dbReference type="Ensembl" id="ENSNLEP00000030676.1"/>
    </source>
</evidence>
<feature type="compositionally biased region" description="Low complexity" evidence="13">
    <location>
        <begin position="2124"/>
        <end position="2142"/>
    </location>
</feature>
<feature type="compositionally biased region" description="Low complexity" evidence="13">
    <location>
        <begin position="2277"/>
        <end position="2299"/>
    </location>
</feature>
<dbReference type="EMBL" id="ADFV01078003">
    <property type="status" value="NOT_ANNOTATED_CDS"/>
    <property type="molecule type" value="Genomic_DNA"/>
</dbReference>
<feature type="compositionally biased region" description="Low complexity" evidence="13">
    <location>
        <begin position="1971"/>
        <end position="1982"/>
    </location>
</feature>
<dbReference type="Gene3D" id="3.30.200.20">
    <property type="entry name" value="Phosphorylase Kinase, domain 1"/>
    <property type="match status" value="1"/>
</dbReference>
<dbReference type="CDD" id="cd14030">
    <property type="entry name" value="STKc_WNK1"/>
    <property type="match status" value="1"/>
</dbReference>
<dbReference type="FunFam" id="3.10.20.90:FF:000012">
    <property type="entry name" value="Serine/threonine-protein kinase WNK1 isoform 2"/>
    <property type="match status" value="1"/>
</dbReference>
<feature type="compositionally biased region" description="Basic and acidic residues" evidence="13">
    <location>
        <begin position="50"/>
        <end position="66"/>
    </location>
</feature>
<dbReference type="EC" id="2.7.11.1" evidence="3"/>
<reference evidence="15" key="3">
    <citation type="submission" date="2025-09" db="UniProtKB">
        <authorList>
            <consortium name="Ensembl"/>
        </authorList>
    </citation>
    <scope>IDENTIFICATION</scope>
</reference>
<dbReference type="PROSITE" id="PS00108">
    <property type="entry name" value="PROTEIN_KINASE_ST"/>
    <property type="match status" value="1"/>
</dbReference>
<feature type="compositionally biased region" description="Low complexity" evidence="13">
    <location>
        <begin position="615"/>
        <end position="625"/>
    </location>
</feature>
<dbReference type="EMBL" id="ADFV01078006">
    <property type="status" value="NOT_ANNOTATED_CDS"/>
    <property type="molecule type" value="Genomic_DNA"/>
</dbReference>
<dbReference type="InterPro" id="IPR011009">
    <property type="entry name" value="Kinase-like_dom_sf"/>
</dbReference>
<dbReference type="EMBL" id="ADFV01077999">
    <property type="status" value="NOT_ANNOTATED_CDS"/>
    <property type="molecule type" value="Genomic_DNA"/>
</dbReference>
<dbReference type="FunFam" id="3.30.200.20:FF:000494">
    <property type="entry name" value="serine/threonine-protein kinase WNK2 isoform X2"/>
    <property type="match status" value="1"/>
</dbReference>
<sequence length="2619" mass="277695">MSGGAAEKQSSTPGSLFLSPPAPAPKNGSSSDSSVGEKLGAAAADAVTGRTEEYRRRRHTMDKDSRGAAATTTTTEHRFFRRSVICDSNATALELPGLPLSLPQPSIPAAVPQSAPPEPHREETVTATATSQVAQQPPAAAAPGEQAVAGPAPSTVPSSTSKDRPVSQPSLVGSKEEPPPARSGSGGGSAKEPQEERSQQQDDIEELETKAVGMSNDGRFLKFDIEIGRGSFKTVYKGLDTETTVEVAWCELQDRKLTKSERQRFKEEAEMLKGLQHPNIVRFYDSWESTVKGKKCIVLVTELMTSGTLKTYLKRFKVMKIKVLRSWCRQILKGLQFLHTRTPPIIHRDLKCDNIFITGPTGSVKIGDLGLATLKRASFAKSVIGTPEFMAPEMYEEKYDESVDVYAFGMCMLEMATSEYPYSECQNAAQIYRRVTSGVKPASFDKVAIPEVKEIIEGCIRQNKDERYSIKDLLNHAFFQEETGVRVELAEEDDGEKIAIKLWLRIEDIKKLKGKYKDNEAIEFSFDLERDVPEDVAQEMVESGYVCEGDHKTMAKAIKDRVSLIKRKREQRQLVREEQEKKKQEESSLKQLVEQSSASQTGVKQLPSASTGIPTASTTSASVSTQVEPEEPEADQHQQLQYQQPSISVLSDGTVDSGQGSSVFTESRVSSQQTVSYGSQHEQAHSTGTVPGHIPSTVQAQSQPHGVYPPSSVPRRGRSMSVCVPHLSAVASLSRISPSAPSTPPPETFAEKLSKALESVLPMHSASQRKHRRSSLPSLFVSTPQSMAHPCGGTPTYPESQISFPTIHERPVSFSPPPTCPPKVAISQRRKSTSFLEAQTHHFQPLLRTVGQSLLPPGGSPTNWTPEAAVMLGTTASRVTGESCEIQVHPMFEPSQVYSDYRPGLVLPEEAHYFIPQEAVYVAGVHYQARVAEQYEGIPYNSSVLSSPMKQIPEQKPVQGGPTSSSVFEFPSGQAFLVGHLQNLRLDSGLSPGSPLSSISAPISTDATRLKFHPVFVPHSAPAVLTHNNESRSNCVFEFHVHTPSSSSGEGGGILPQRVYRNRQVAVDLNQEELPPQSVGLHGYLQPVTEEKHNYHAPELTVSVVEPIGQNWPIGSPEYSSDSSQITSSDPSDFQSPPPTGGAAAPFGSDVSLPFIHLPQTVLQESPLFFCFPQGTTSQQVLTASFSSGGSALHPQAQGQSQGQPSSSSLTGVSSSQPIQHPQQQQGIQQTAPPQQTVQYSLSQTSTSSEATTAQPVSQPQAPQVLPQVSAGKQSTQGVSQVAPTEPVPVAQPQPTQPTTLASSIDSAHSDVASGMSDGNENVPSSSGRHEGRTTKRHYRKSVRSRSRHEKSSRPKLRILNVSNKGDRVVECQLETHNRKMVTFKFDLDGDNPEEIATIMVNNDFILAIERESFVDQVREIIEKADEMLSEDVSVEPEGDQGLESLQGKDDYGFSGSQKLEGEFKQPIPASSMPQQIGIPTSSLTQVVHSAGRRFIVSPVPESRLRESKVFPSETTDTVAASTSQSPGMNLSHSASSLSLQQAFSELRRAQMTEGPNTAPPNFSHTGPTFPVVPPFLSGIAGVPTTAAATVPVPATSSPPNDISTSVIQSEVTVPTEEGIAGVATSMGVVTSGGLPIPPVSKSPVVSSVVSSITIPAVVSTSTTSPSLQVPTSTSENIVSSTALYPSVTVSATSASAGGSTATPGPKPPGVVSQQAAGSTTAGATLTSVSATTSFPSTASQLSIQLSSSTSTPTLAETVVVSAHSLDKTSHSSTTGLAFSLSAPSSSSSPGAAVSSSISQPGGLHPLVIPSVTASTPILPQAAGPTSTPLLPQVPSIPPLVQPVANVPAVQQTLIHTQPQPALLPNQPHTHCPEIDSDTQPKAPGIDDIKTLEEKLRSLFSEHSSSGAQHASVSLETSLVIESTVTPGIPTTAVAPSKLLTSTTSTCLPPTNLPLGTVALPVTPVVTPGQVSTPVSTTTSGVKPGTAPSKPPLTKAPVLPVGTELPAGTLSSEQLPPFPGPSLIQSQQPLEDLDAQLRRTLSPEIITVTSAVGPVSVVAPTAITEAGAQPQKDVSQVKEGPVLATSSGAGVFKMGRFQVSVAADDAQKEGKNKSEDAKSVHFESSTSESSVLSSSSPESTLVKPEPNGITIPGISSDVPESTHKTAASEAKSDTGQPTKVGRFQVTTTANKVGRFSVSKTEDKITDTKKEGPVASPPFMDLEQAVLPAVIPKKEKPELSEPSHLNGPSSDLEAAFLSRDVDDGSGSPNSPHQLSSKSLPIQNLSQSLSNSFNSSYMSSDNESDIEDEDLKLELRRLRDKHLKEIQDLQSRQKHEIESLYTKLGKVPPAVIIPPAAPLSGRRRRPTKSKGSKSSRSSSLGNKSPQLSGNLSGQSAASVLHPQQTLHPPGNIPESGQNQLLQPLKPSPSSDNLYSAFTSDGAISVPSLSAPGQGTSSTNTVGATVNSQAAQAQPPAMTSSRKGTFTDDLHKLVDNWARDAMNLSGRRGSKGHMNYEGPGMARKFSAPGQLCISMTSNLGGSAPISAASATSLGHFTKSMCPPQQYGFPATPFGAQWSGTGGPAPQPLGQFQPVGTASLQNFNISNLQKSISNPPGSNLRTT</sequence>
<accession>A0A2I3GH90</accession>
<organism evidence="15 16">
    <name type="scientific">Nomascus leucogenys</name>
    <name type="common">Northern white-cheeked gibbon</name>
    <name type="synonym">Hylobates leucogenys</name>
    <dbReference type="NCBI Taxonomy" id="61853"/>
    <lineage>
        <taxon>Eukaryota</taxon>
        <taxon>Metazoa</taxon>
        <taxon>Chordata</taxon>
        <taxon>Craniata</taxon>
        <taxon>Vertebrata</taxon>
        <taxon>Euteleostomi</taxon>
        <taxon>Mammalia</taxon>
        <taxon>Eutheria</taxon>
        <taxon>Euarchontoglires</taxon>
        <taxon>Primates</taxon>
        <taxon>Haplorrhini</taxon>
        <taxon>Catarrhini</taxon>
        <taxon>Hylobatidae</taxon>
        <taxon>Nomascus</taxon>
    </lineage>
</organism>
<gene>
    <name evidence="15" type="primary">WNK1</name>
</gene>
<comment type="cofactor">
    <cofactor evidence="1">
        <name>Mg(2+)</name>
        <dbReference type="ChEBI" id="CHEBI:18420"/>
    </cofactor>
</comment>
<feature type="compositionally biased region" description="Low complexity" evidence="13">
    <location>
        <begin position="125"/>
        <end position="153"/>
    </location>
</feature>
<dbReference type="FunFam" id="3.10.20.90:FF:000007">
    <property type="entry name" value="Serine/threonine-protein kinase WNK1 isoform 1"/>
    <property type="match status" value="1"/>
</dbReference>
<evidence type="ECO:0000256" key="10">
    <source>
        <dbReference type="ARBA" id="ARBA00022840"/>
    </source>
</evidence>
<dbReference type="GO" id="GO:0004674">
    <property type="term" value="F:protein serine/threonine kinase activity"/>
    <property type="evidence" value="ECO:0007669"/>
    <property type="project" value="UniProtKB-KW"/>
</dbReference>
<feature type="region of interest" description="Disordered" evidence="13">
    <location>
        <begin position="1507"/>
        <end position="1538"/>
    </location>
</feature>
<dbReference type="GO" id="GO:0042592">
    <property type="term" value="P:homeostatic process"/>
    <property type="evidence" value="ECO:0007669"/>
    <property type="project" value="UniProtKB-ARBA"/>
</dbReference>
<feature type="region of interest" description="Disordered" evidence="13">
    <location>
        <begin position="1780"/>
        <end position="1799"/>
    </location>
</feature>
<keyword evidence="6" id="KW-0597">Phosphoprotein</keyword>
<feature type="compositionally biased region" description="Basic residues" evidence="13">
    <location>
        <begin position="1335"/>
        <end position="1357"/>
    </location>
</feature>
<dbReference type="PROSITE" id="PS50011">
    <property type="entry name" value="PROTEIN_KINASE_DOM"/>
    <property type="match status" value="1"/>
</dbReference>
<feature type="region of interest" description="Disordered" evidence="13">
    <location>
        <begin position="1189"/>
        <end position="1357"/>
    </location>
</feature>
<dbReference type="Gene3D" id="3.10.20.90">
    <property type="entry name" value="Phosphatidylinositol 3-kinase Catalytic Subunit, Chain A, domain 1"/>
    <property type="match status" value="2"/>
</dbReference>
<feature type="compositionally biased region" description="Pro residues" evidence="13">
    <location>
        <begin position="1286"/>
        <end position="1296"/>
    </location>
</feature>
<feature type="region of interest" description="Disordered" evidence="13">
    <location>
        <begin position="2105"/>
        <end position="2184"/>
    </location>
</feature>
<feature type="region of interest" description="Disordered" evidence="13">
    <location>
        <begin position="1971"/>
        <end position="1997"/>
    </location>
</feature>
<evidence type="ECO:0000256" key="8">
    <source>
        <dbReference type="ARBA" id="ARBA00022741"/>
    </source>
</evidence>
<evidence type="ECO:0000256" key="7">
    <source>
        <dbReference type="ARBA" id="ARBA00022679"/>
    </source>
</evidence>
<dbReference type="Gene3D" id="1.10.510.10">
    <property type="entry name" value="Transferase(Phosphotransferase) domain 1"/>
    <property type="match status" value="1"/>
</dbReference>
<comment type="catalytic activity">
    <reaction evidence="11">
        <text>L-threonyl-[protein] + ATP = O-phospho-L-threonyl-[protein] + ADP + H(+)</text>
        <dbReference type="Rhea" id="RHEA:46608"/>
        <dbReference type="Rhea" id="RHEA-COMP:11060"/>
        <dbReference type="Rhea" id="RHEA-COMP:11605"/>
        <dbReference type="ChEBI" id="CHEBI:15378"/>
        <dbReference type="ChEBI" id="CHEBI:30013"/>
        <dbReference type="ChEBI" id="CHEBI:30616"/>
        <dbReference type="ChEBI" id="CHEBI:61977"/>
        <dbReference type="ChEBI" id="CHEBI:456216"/>
        <dbReference type="EC" id="2.7.11.1"/>
    </reaction>
</comment>
<feature type="compositionally biased region" description="Polar residues" evidence="13">
    <location>
        <begin position="593"/>
        <end position="614"/>
    </location>
</feature>
<evidence type="ECO:0000256" key="1">
    <source>
        <dbReference type="ARBA" id="ARBA00001946"/>
    </source>
</evidence>
<feature type="compositionally biased region" description="Basic residues" evidence="13">
    <location>
        <begin position="2359"/>
        <end position="2371"/>
    </location>
</feature>
<feature type="compositionally biased region" description="Polar residues" evidence="13">
    <location>
        <begin position="1317"/>
        <end position="1327"/>
    </location>
</feature>
<feature type="compositionally biased region" description="Basic and acidic residues" evidence="13">
    <location>
        <begin position="573"/>
        <end position="588"/>
    </location>
</feature>
<evidence type="ECO:0000259" key="14">
    <source>
        <dbReference type="PROSITE" id="PS50011"/>
    </source>
</evidence>
<feature type="region of interest" description="Disordered" evidence="13">
    <location>
        <begin position="2349"/>
        <end position="2433"/>
    </location>
</feature>
<comment type="catalytic activity">
    <reaction evidence="12">
        <text>L-seryl-[protein] + ATP = O-phospho-L-seryl-[protein] + ADP + H(+)</text>
        <dbReference type="Rhea" id="RHEA:17989"/>
        <dbReference type="Rhea" id="RHEA-COMP:9863"/>
        <dbReference type="Rhea" id="RHEA-COMP:11604"/>
        <dbReference type="ChEBI" id="CHEBI:15378"/>
        <dbReference type="ChEBI" id="CHEBI:29999"/>
        <dbReference type="ChEBI" id="CHEBI:30616"/>
        <dbReference type="ChEBI" id="CHEBI:83421"/>
        <dbReference type="ChEBI" id="CHEBI:456216"/>
        <dbReference type="EC" id="2.7.11.1"/>
    </reaction>
</comment>
<dbReference type="EMBL" id="ADFV01078002">
    <property type="status" value="NOT_ANNOTATED_CDS"/>
    <property type="molecule type" value="Genomic_DNA"/>
</dbReference>
<evidence type="ECO:0000256" key="6">
    <source>
        <dbReference type="ARBA" id="ARBA00022553"/>
    </source>
</evidence>
<dbReference type="FunFam" id="1.10.510.10:FF:000006">
    <property type="entry name" value="Serine/threonine-protein kinase WNK1 isoform 2"/>
    <property type="match status" value="1"/>
</dbReference>
<keyword evidence="5" id="KW-0723">Serine/threonine-protein kinase</keyword>
<dbReference type="InterPro" id="IPR024678">
    <property type="entry name" value="Kinase_OSR1/WNK_CCT"/>
</dbReference>
<keyword evidence="9" id="KW-0418">Kinase</keyword>
<feature type="compositionally biased region" description="Low complexity" evidence="13">
    <location>
        <begin position="2372"/>
        <end position="2382"/>
    </location>
</feature>
<protein>
    <recommendedName>
        <fullName evidence="3">non-specific serine/threonine protein kinase</fullName>
        <ecNumber evidence="3">2.7.11.1</ecNumber>
    </recommendedName>
</protein>
<feature type="compositionally biased region" description="Polar residues" evidence="13">
    <location>
        <begin position="2265"/>
        <end position="2276"/>
    </location>
</feature>
<evidence type="ECO:0000256" key="4">
    <source>
        <dbReference type="ARBA" id="ARBA00022490"/>
    </source>
</evidence>
<evidence type="ECO:0000313" key="16">
    <source>
        <dbReference type="Proteomes" id="UP000001073"/>
    </source>
</evidence>
<evidence type="ECO:0000256" key="12">
    <source>
        <dbReference type="ARBA" id="ARBA00048679"/>
    </source>
</evidence>
<comment type="subcellular location">
    <subcellularLocation>
        <location evidence="2">Cytoplasm</location>
    </subcellularLocation>
</comment>
<feature type="region of interest" description="Disordered" evidence="13">
    <location>
        <begin position="2258"/>
        <end position="2306"/>
    </location>
</feature>
<keyword evidence="16" id="KW-1185">Reference proteome</keyword>
<feature type="compositionally biased region" description="Low complexity" evidence="13">
    <location>
        <begin position="1120"/>
        <end position="1147"/>
    </location>
</feature>
<dbReference type="InterPro" id="IPR056865">
    <property type="entry name" value="CCTL2_WNK"/>
</dbReference>
<dbReference type="EMBL" id="ADFV01078004">
    <property type="status" value="NOT_ANNOTATED_CDS"/>
    <property type="molecule type" value="Genomic_DNA"/>
</dbReference>
<feature type="compositionally biased region" description="Polar residues" evidence="13">
    <location>
        <begin position="2412"/>
        <end position="2433"/>
    </location>
</feature>
<dbReference type="GO" id="GO:0005524">
    <property type="term" value="F:ATP binding"/>
    <property type="evidence" value="ECO:0007669"/>
    <property type="project" value="UniProtKB-KW"/>
</dbReference>
<feature type="region of interest" description="Disordered" evidence="13">
    <location>
        <begin position="1113"/>
        <end position="1147"/>
    </location>
</feature>
<feature type="compositionally biased region" description="Polar residues" evidence="13">
    <location>
        <begin position="1513"/>
        <end position="1529"/>
    </location>
</feature>
<dbReference type="InterPro" id="IPR050588">
    <property type="entry name" value="WNK_Ser-Thr_kinase"/>
</dbReference>
<dbReference type="InterPro" id="IPR000719">
    <property type="entry name" value="Prot_kinase_dom"/>
</dbReference>
<keyword evidence="4" id="KW-0963">Cytoplasm</keyword>
<evidence type="ECO:0000256" key="3">
    <source>
        <dbReference type="ARBA" id="ARBA00012513"/>
    </source>
</evidence>
<feature type="compositionally biased region" description="Basic and acidic residues" evidence="13">
    <location>
        <begin position="2105"/>
        <end position="2121"/>
    </location>
</feature>
<name>A0A2I3GH90_NOMLE</name>
<dbReference type="Ensembl" id="ENSNLET00000047941.1">
    <property type="protein sequence ID" value="ENSNLEP00000030676.1"/>
    <property type="gene ID" value="ENSNLEG00000002228.3"/>
</dbReference>